<keyword evidence="1" id="KW-0175">Coiled coil</keyword>
<evidence type="ECO:0000256" key="1">
    <source>
        <dbReference type="SAM" id="Coils"/>
    </source>
</evidence>
<gene>
    <name evidence="3" type="ORF">HNQ64_004112</name>
</gene>
<dbReference type="RefSeq" id="WP_184211975.1">
    <property type="nucleotide sequence ID" value="NZ_JACHIF010000010.1"/>
</dbReference>
<keyword evidence="4" id="KW-1185">Reference proteome</keyword>
<reference evidence="3 4" key="1">
    <citation type="submission" date="2020-08" db="EMBL/GenBank/DDBJ databases">
        <title>Genomic Encyclopedia of Type Strains, Phase IV (KMG-IV): sequencing the most valuable type-strain genomes for metagenomic binning, comparative biology and taxonomic classification.</title>
        <authorList>
            <person name="Goeker M."/>
        </authorList>
    </citation>
    <scope>NUCLEOTIDE SEQUENCE [LARGE SCALE GENOMIC DNA]</scope>
    <source>
        <strain evidence="3 4">DSM 12251</strain>
    </source>
</reference>
<proteinExistence type="predicted"/>
<comment type="caution">
    <text evidence="3">The sequence shown here is derived from an EMBL/GenBank/DDBJ whole genome shotgun (WGS) entry which is preliminary data.</text>
</comment>
<dbReference type="AlphaFoldDB" id="A0A7W7YPA7"/>
<keyword evidence="2" id="KW-0472">Membrane</keyword>
<accession>A0A7W7YPA7</accession>
<organism evidence="3 4">
    <name type="scientific">Prosthecobacter dejongeii</name>
    <dbReference type="NCBI Taxonomy" id="48465"/>
    <lineage>
        <taxon>Bacteria</taxon>
        <taxon>Pseudomonadati</taxon>
        <taxon>Verrucomicrobiota</taxon>
        <taxon>Verrucomicrobiia</taxon>
        <taxon>Verrucomicrobiales</taxon>
        <taxon>Verrucomicrobiaceae</taxon>
        <taxon>Prosthecobacter</taxon>
    </lineage>
</organism>
<feature type="transmembrane region" description="Helical" evidence="2">
    <location>
        <begin position="306"/>
        <end position="328"/>
    </location>
</feature>
<keyword evidence="2" id="KW-0812">Transmembrane</keyword>
<dbReference type="Proteomes" id="UP000534294">
    <property type="component" value="Unassembled WGS sequence"/>
</dbReference>
<keyword evidence="2" id="KW-1133">Transmembrane helix</keyword>
<feature type="coiled-coil region" evidence="1">
    <location>
        <begin position="197"/>
        <end position="242"/>
    </location>
</feature>
<feature type="transmembrane region" description="Helical" evidence="2">
    <location>
        <begin position="275"/>
        <end position="294"/>
    </location>
</feature>
<evidence type="ECO:0000313" key="3">
    <source>
        <dbReference type="EMBL" id="MBB5039834.1"/>
    </source>
</evidence>
<protein>
    <submittedName>
        <fullName evidence="3">Prefoldin subunit 5</fullName>
    </submittedName>
</protein>
<dbReference type="EMBL" id="JACHIF010000010">
    <property type="protein sequence ID" value="MBB5039834.1"/>
    <property type="molecule type" value="Genomic_DNA"/>
</dbReference>
<evidence type="ECO:0000256" key="2">
    <source>
        <dbReference type="SAM" id="Phobius"/>
    </source>
</evidence>
<sequence>MPELNPAIETITEAWAASLPILQANSSIVESVAPGCSVEQCDEAVQTILKWASSNRAPHGFRPIYPIVRLQLASSLTGLSQHAQNLKGNPAAHFPAFFTQLLQCIAPITAACTFSDKAESHKSIGELGGELSQHISLMHTAQGELGKKMALLEKSEATAALVDERASAVETAATEIETAVAKLAEQSASASTHLEEIEEGHTEIEALKNRLDGLIKQNETLQSQLQEQAKHAQDIANKADQQQKLLDELLPRGTSAGLASAFNQQRTRFGWSQTGWAAVFLGSVITLIVFAWSIKLGLPTSTPSEIWSYLLFRIPLASPLIWLGWFSAIQYGNVLRLKEDYAFKEATSMAFAGYRDHMEHLREVDDSDAGNALNKLALVTISILGNDPLRLLQGQSADASPLDKISTLLRAQPKPTKAE</sequence>
<name>A0A7W7YPA7_9BACT</name>
<evidence type="ECO:0000313" key="4">
    <source>
        <dbReference type="Proteomes" id="UP000534294"/>
    </source>
</evidence>